<proteinExistence type="predicted"/>
<keyword evidence="2" id="KW-1185">Reference proteome</keyword>
<gene>
    <name evidence="1" type="ORF">DSO57_1003747</name>
</gene>
<name>A0ACC2SXT2_9FUNG</name>
<reference evidence="1" key="1">
    <citation type="submission" date="2022-04" db="EMBL/GenBank/DDBJ databases">
        <title>Genome of the entomopathogenic fungus Entomophthora muscae.</title>
        <authorList>
            <person name="Elya C."/>
            <person name="Lovett B.R."/>
            <person name="Lee E."/>
            <person name="Macias A.M."/>
            <person name="Hajek A.E."/>
            <person name="De Bivort B.L."/>
            <person name="Kasson M.T."/>
            <person name="De Fine Licht H.H."/>
            <person name="Stajich J.E."/>
        </authorList>
    </citation>
    <scope>NUCLEOTIDE SEQUENCE</scope>
    <source>
        <strain evidence="1">Berkeley</strain>
    </source>
</reference>
<organism evidence="1 2">
    <name type="scientific">Entomophthora muscae</name>
    <dbReference type="NCBI Taxonomy" id="34485"/>
    <lineage>
        <taxon>Eukaryota</taxon>
        <taxon>Fungi</taxon>
        <taxon>Fungi incertae sedis</taxon>
        <taxon>Zoopagomycota</taxon>
        <taxon>Entomophthoromycotina</taxon>
        <taxon>Entomophthoromycetes</taxon>
        <taxon>Entomophthorales</taxon>
        <taxon>Entomophthoraceae</taxon>
        <taxon>Entomophthora</taxon>
    </lineage>
</organism>
<dbReference type="Proteomes" id="UP001165960">
    <property type="component" value="Unassembled WGS sequence"/>
</dbReference>
<evidence type="ECO:0000313" key="2">
    <source>
        <dbReference type="Proteomes" id="UP001165960"/>
    </source>
</evidence>
<accession>A0ACC2SXT2</accession>
<protein>
    <submittedName>
        <fullName evidence="1">Uncharacterized protein</fullName>
    </submittedName>
</protein>
<sequence>MGQHSWYQLVGAQSQKNTGGRSCGLQVQRPKGIQGQGSILLLGPGFQRGRIINPDIPFKSGGLPETRKSVSSPFVTAPKSLF</sequence>
<evidence type="ECO:0000313" key="1">
    <source>
        <dbReference type="EMBL" id="KAJ9067046.1"/>
    </source>
</evidence>
<comment type="caution">
    <text evidence="1">The sequence shown here is derived from an EMBL/GenBank/DDBJ whole genome shotgun (WGS) entry which is preliminary data.</text>
</comment>
<dbReference type="EMBL" id="QTSX02004269">
    <property type="protein sequence ID" value="KAJ9067046.1"/>
    <property type="molecule type" value="Genomic_DNA"/>
</dbReference>